<gene>
    <name evidence="2" type="ORF">AHOG_15150</name>
</gene>
<name>A0A221W4S6_9PSEU</name>
<feature type="domain" description="NAD-dependent epimerase/dehydratase" evidence="1">
    <location>
        <begin position="15"/>
        <end position="178"/>
    </location>
</feature>
<evidence type="ECO:0000313" key="3">
    <source>
        <dbReference type="Proteomes" id="UP000204221"/>
    </source>
</evidence>
<dbReference type="InterPro" id="IPR001509">
    <property type="entry name" value="Epimerase_deHydtase"/>
</dbReference>
<proteinExistence type="predicted"/>
<sequence length="259" mass="27669">MEIVGDGFLARHLRAAFGARHPGVIAIAAGVSSTGRTPLESLDREAELVYDVIRRGRDTGGKVVIFSTSSHALYGAADSPGTEDGPVFPVSAYGRHKLGLEAVVSREDVDWLVVRSTHLVGSGQPAHQLLPSLVAQVRSGTATVYRGHHRDLLDVRHLVLALDGLLTAGVNRRIVNVASGTPIPIERIVAEIETRLGVTATKRFVDGPGMRTQVSTELLRSLVPGWGDLDFGESYLRELVERYVAAETAGGAVPSLQQS</sequence>
<dbReference type="RefSeq" id="WP_093941951.1">
    <property type="nucleotide sequence ID" value="NZ_CP022521.1"/>
</dbReference>
<protein>
    <submittedName>
        <fullName evidence="2">NAD dependent epimerase/dehydratase family protein</fullName>
    </submittedName>
</protein>
<dbReference type="OrthoDB" id="3360397at2"/>
<dbReference type="Pfam" id="PF01370">
    <property type="entry name" value="Epimerase"/>
    <property type="match status" value="1"/>
</dbReference>
<dbReference type="Proteomes" id="UP000204221">
    <property type="component" value="Chromosome"/>
</dbReference>
<reference evidence="2 3" key="1">
    <citation type="submission" date="2017-07" db="EMBL/GenBank/DDBJ databases">
        <title>Complete genome sequence of Actinoalloteichus hoggarensis DSM 45943, type strain of Actinoalloteichus hoggarensis.</title>
        <authorList>
            <person name="Ruckert C."/>
            <person name="Nouioui I."/>
            <person name="Willmese J."/>
            <person name="van Wezel G."/>
            <person name="Klenk H.-P."/>
            <person name="Kalinowski J."/>
            <person name="Zotchev S.B."/>
        </authorList>
    </citation>
    <scope>NUCLEOTIDE SEQUENCE [LARGE SCALE GENOMIC DNA]</scope>
    <source>
        <strain evidence="2 3">DSM 45943</strain>
    </source>
</reference>
<keyword evidence="3" id="KW-1185">Reference proteome</keyword>
<dbReference type="AlphaFoldDB" id="A0A221W4S6"/>
<dbReference type="SUPFAM" id="SSF51735">
    <property type="entry name" value="NAD(P)-binding Rossmann-fold domains"/>
    <property type="match status" value="1"/>
</dbReference>
<evidence type="ECO:0000259" key="1">
    <source>
        <dbReference type="Pfam" id="PF01370"/>
    </source>
</evidence>
<accession>A0A221W4S6</accession>
<dbReference type="EMBL" id="CP022521">
    <property type="protein sequence ID" value="ASO20656.1"/>
    <property type="molecule type" value="Genomic_DNA"/>
</dbReference>
<dbReference type="Gene3D" id="3.40.50.720">
    <property type="entry name" value="NAD(P)-binding Rossmann-like Domain"/>
    <property type="match status" value="1"/>
</dbReference>
<organism evidence="2 3">
    <name type="scientific">Actinoalloteichus hoggarensis</name>
    <dbReference type="NCBI Taxonomy" id="1470176"/>
    <lineage>
        <taxon>Bacteria</taxon>
        <taxon>Bacillati</taxon>
        <taxon>Actinomycetota</taxon>
        <taxon>Actinomycetes</taxon>
        <taxon>Pseudonocardiales</taxon>
        <taxon>Pseudonocardiaceae</taxon>
        <taxon>Actinoalloteichus</taxon>
    </lineage>
</organism>
<evidence type="ECO:0000313" key="2">
    <source>
        <dbReference type="EMBL" id="ASO20656.1"/>
    </source>
</evidence>
<dbReference type="KEGG" id="ahg:AHOG_15150"/>
<dbReference type="InterPro" id="IPR036291">
    <property type="entry name" value="NAD(P)-bd_dom_sf"/>
</dbReference>